<protein>
    <submittedName>
        <fullName evidence="2">Uncharacterized protein</fullName>
    </submittedName>
</protein>
<dbReference type="Proteomes" id="UP000289738">
    <property type="component" value="Chromosome B06"/>
</dbReference>
<dbReference type="EMBL" id="SDMP01000016">
    <property type="protein sequence ID" value="RYR03920.1"/>
    <property type="molecule type" value="Genomic_DNA"/>
</dbReference>
<keyword evidence="1" id="KW-1133">Transmembrane helix</keyword>
<sequence length="105" mass="11672">MAREIEKLCAEIASAEERQCAPANPANEYGNMKRKNVAIVVARVIIFRLIICASIVLIKYPVYLTYQHFSRTSLQKSLDQGSIVATIAVTFVSLLHLCCLSSELL</sequence>
<keyword evidence="1" id="KW-0812">Transmembrane</keyword>
<organism evidence="2 3">
    <name type="scientific">Arachis hypogaea</name>
    <name type="common">Peanut</name>
    <dbReference type="NCBI Taxonomy" id="3818"/>
    <lineage>
        <taxon>Eukaryota</taxon>
        <taxon>Viridiplantae</taxon>
        <taxon>Streptophyta</taxon>
        <taxon>Embryophyta</taxon>
        <taxon>Tracheophyta</taxon>
        <taxon>Spermatophyta</taxon>
        <taxon>Magnoliopsida</taxon>
        <taxon>eudicotyledons</taxon>
        <taxon>Gunneridae</taxon>
        <taxon>Pentapetalae</taxon>
        <taxon>rosids</taxon>
        <taxon>fabids</taxon>
        <taxon>Fabales</taxon>
        <taxon>Fabaceae</taxon>
        <taxon>Papilionoideae</taxon>
        <taxon>50 kb inversion clade</taxon>
        <taxon>dalbergioids sensu lato</taxon>
        <taxon>Dalbergieae</taxon>
        <taxon>Pterocarpus clade</taxon>
        <taxon>Arachis</taxon>
    </lineage>
</organism>
<comment type="caution">
    <text evidence="2">The sequence shown here is derived from an EMBL/GenBank/DDBJ whole genome shotgun (WGS) entry which is preliminary data.</text>
</comment>
<accession>A0A444YPP3</accession>
<feature type="transmembrane region" description="Helical" evidence="1">
    <location>
        <begin position="80"/>
        <end position="100"/>
    </location>
</feature>
<name>A0A444YPP3_ARAHY</name>
<proteinExistence type="predicted"/>
<keyword evidence="3" id="KW-1185">Reference proteome</keyword>
<feature type="transmembrane region" description="Helical" evidence="1">
    <location>
        <begin position="37"/>
        <end position="60"/>
    </location>
</feature>
<evidence type="ECO:0000313" key="2">
    <source>
        <dbReference type="EMBL" id="RYR03920.1"/>
    </source>
</evidence>
<evidence type="ECO:0000313" key="3">
    <source>
        <dbReference type="Proteomes" id="UP000289738"/>
    </source>
</evidence>
<evidence type="ECO:0000256" key="1">
    <source>
        <dbReference type="SAM" id="Phobius"/>
    </source>
</evidence>
<gene>
    <name evidence="2" type="ORF">Ahy_B06g083344</name>
</gene>
<reference evidence="2 3" key="1">
    <citation type="submission" date="2019-01" db="EMBL/GenBank/DDBJ databases">
        <title>Sequencing of cultivated peanut Arachis hypogaea provides insights into genome evolution and oil improvement.</title>
        <authorList>
            <person name="Chen X."/>
        </authorList>
    </citation>
    <scope>NUCLEOTIDE SEQUENCE [LARGE SCALE GENOMIC DNA]</scope>
    <source>
        <strain evidence="3">cv. Fuhuasheng</strain>
        <tissue evidence="2">Leaves</tissue>
    </source>
</reference>
<keyword evidence="1" id="KW-0472">Membrane</keyword>
<dbReference type="AlphaFoldDB" id="A0A444YPP3"/>